<dbReference type="VEuPathDB" id="CryptoDB:Cvel_25556"/>
<evidence type="ECO:0000313" key="2">
    <source>
        <dbReference type="EMBL" id="CEM40809.1"/>
    </source>
</evidence>
<feature type="compositionally biased region" description="Basic residues" evidence="1">
    <location>
        <begin position="1452"/>
        <end position="1463"/>
    </location>
</feature>
<proteinExistence type="predicted"/>
<feature type="compositionally biased region" description="Gly residues" evidence="1">
    <location>
        <begin position="1254"/>
        <end position="1266"/>
    </location>
</feature>
<feature type="region of interest" description="Disordered" evidence="1">
    <location>
        <begin position="1339"/>
        <end position="1366"/>
    </location>
</feature>
<name>A0A0G4HA27_9ALVE</name>
<feature type="region of interest" description="Disordered" evidence="1">
    <location>
        <begin position="574"/>
        <end position="602"/>
    </location>
</feature>
<reference evidence="2" key="1">
    <citation type="submission" date="2014-11" db="EMBL/GenBank/DDBJ databases">
        <authorList>
            <person name="Otto D Thomas"/>
            <person name="Naeem Raeece"/>
        </authorList>
    </citation>
    <scope>NUCLEOTIDE SEQUENCE</scope>
</reference>
<evidence type="ECO:0000256" key="1">
    <source>
        <dbReference type="SAM" id="MobiDB-lite"/>
    </source>
</evidence>
<feature type="region of interest" description="Disordered" evidence="1">
    <location>
        <begin position="999"/>
        <end position="1020"/>
    </location>
</feature>
<feature type="region of interest" description="Disordered" evidence="1">
    <location>
        <begin position="1288"/>
        <end position="1316"/>
    </location>
</feature>
<feature type="compositionally biased region" description="Basic residues" evidence="1">
    <location>
        <begin position="1493"/>
        <end position="1505"/>
    </location>
</feature>
<feature type="region of interest" description="Disordered" evidence="1">
    <location>
        <begin position="1097"/>
        <end position="1141"/>
    </location>
</feature>
<feature type="compositionally biased region" description="Low complexity" evidence="1">
    <location>
        <begin position="628"/>
        <end position="640"/>
    </location>
</feature>
<feature type="compositionally biased region" description="Basic and acidic residues" evidence="1">
    <location>
        <begin position="810"/>
        <end position="829"/>
    </location>
</feature>
<feature type="compositionally biased region" description="Polar residues" evidence="1">
    <location>
        <begin position="830"/>
        <end position="843"/>
    </location>
</feature>
<feature type="compositionally biased region" description="Gly residues" evidence="1">
    <location>
        <begin position="1464"/>
        <end position="1474"/>
    </location>
</feature>
<feature type="region of interest" description="Disordered" evidence="1">
    <location>
        <begin position="1244"/>
        <end position="1271"/>
    </location>
</feature>
<feature type="compositionally biased region" description="Basic and acidic residues" evidence="1">
    <location>
        <begin position="1123"/>
        <end position="1133"/>
    </location>
</feature>
<gene>
    <name evidence="2" type="ORF">Cvel_25556</name>
</gene>
<feature type="compositionally biased region" description="Basic and acidic residues" evidence="1">
    <location>
        <begin position="1288"/>
        <end position="1311"/>
    </location>
</feature>
<dbReference type="EMBL" id="CDMZ01002107">
    <property type="protein sequence ID" value="CEM40809.1"/>
    <property type="molecule type" value="Genomic_DNA"/>
</dbReference>
<feature type="region of interest" description="Disordered" evidence="1">
    <location>
        <begin position="1180"/>
        <end position="1216"/>
    </location>
</feature>
<feature type="region of interest" description="Disordered" evidence="1">
    <location>
        <begin position="620"/>
        <end position="659"/>
    </location>
</feature>
<feature type="compositionally biased region" description="Low complexity" evidence="1">
    <location>
        <begin position="1186"/>
        <end position="1203"/>
    </location>
</feature>
<organism evidence="2">
    <name type="scientific">Chromera velia CCMP2878</name>
    <dbReference type="NCBI Taxonomy" id="1169474"/>
    <lineage>
        <taxon>Eukaryota</taxon>
        <taxon>Sar</taxon>
        <taxon>Alveolata</taxon>
        <taxon>Colpodellida</taxon>
        <taxon>Chromeraceae</taxon>
        <taxon>Chromera</taxon>
    </lineage>
</organism>
<feature type="region of interest" description="Disordered" evidence="1">
    <location>
        <begin position="1452"/>
        <end position="1505"/>
    </location>
</feature>
<sequence length="1668" mass="178586">MAGGEQETVQLSGTGCLPFSCPLYSFRDPPSQVDAFRSAGSYVLGLSRVGPNTRGVRETNREYVNTSLCIHPNQISSPGGEGDRFLLVNSHAPRGQCLLNVFCADFSPRGSRGHVARDVGVAGRVHGLSAPLMPSLRLVSTIEPPFVDRHFLETVADTSNSSMTSVLLHARTTNEVFSFLMDASRLMEMGRDMDGRDEEDGQERVQKGEAVSRHESREECDAWDSFFSLSSPSTGEVGRPSEREFVDTAECVSLVFGRAASSLIEGCSVSSFVPQCGGGGVGMDAEEMWEGGGGERGGGIVKSFDAGASVSVSAREGKGAMRRKRQASSASMTGFSGMCTCAFEFGLLCLCGAGGQVEIVDVGSSTVRMRRHLGPLMEAESFDVKFSSHADGGRRMNAVAWGSSPFELFAAGPFLIRVDTRAPGASRLPLGAETLFRRLTPQAIQGGARGMSKCLASESVTEYQPDKHTGQADDFTALAVHPTRRYLVALFSAFSNSVAVLDTRSSSRPIYEAFVPDEKAQGGRVRSLQWCQNVFSKWGKGDAGEERSMLCAFCPSSQYVPLISMKFRDTVPVGVNGEEGGDSAEADGGRESGGRGGELDECVGTGGLLADFFAVRRREETDQEGIAGRADGSRASSSKSSSDENTAKKKKKRERSWENLWPSSVHPMIREGRFVTPPSLCFSDTPTIEQRSTGRGGGSTESSFPSSSFVWEIPSSSPYVFCHPDGPLSLCEDPQVCAVPCGPSWEMGQSGAGEVFCGSTGAVVVPLPFVCNGVKGQKQGGMLVVSTSVLGDVRGNLFVFAPSPPHPKKAQPDRSSSRRSAQRGEEDRAQSPSKTVVSLSLSPSGDLHLSPSVLKEGPRSPTLLSFILAAIRPSPSLNPIFPKGLMGMAAQVQSQICIGGVKRFLGLGGRDGIEGPDADTDGFASGSSSLETLKEGKGPLGLSAGSTRFLWLSSQMPKHTDFRCLLLHLLTPLGVSGPASPHSHVVGLLSTSAEKTLSGLVPSSAGGGKRKVTKLEKEKKKEMKRVKKQSRKSASLLHELLLAYGEEVEEKDEGEGGRGHRASTRRVHEKVTGGKLVPFFCHTGALDAPLPDLKTKEGFLQSHTFPRKKGDRREESDSESGNEENRGSGREGSGESLSSPDTLLSCHEDAARFFSGLSSIQGLSSRTVGACQCSSFSLETPDSLQSSSSSVASPSYPSASSSSRAQGVLRDSKKGKERALKDETCFESLEVFFSCLSQSQSMQSRSSPALPLHGGMGQRGEGGGGGVEKDSSFSADILSKLVSIVERKKEKREKEPEKEREGRSEEDRAGGEAEVSSDLPRSLALSVLRALLLSASTYPTLPVPSLPSDTPQTNNKEHTKKQMPVQEGGCSLEPRLCVSRFLVAFYPVDLSREGFISRYNLKGVGQSSYDSTAVDLQGLTEPSEFALKPPEGTRVMSLGGNLKRSIQNARARLRSRPLPKKGKLGAGAGAGGSLEGAAGETSGVSSDSESERRKRRRRAAKRKRGWREYSGGIEVSSEMVDALAACWTPLAFSWMSTVGVESGRVITDSDFGVTGGKRKSAEGVGVFRRSSVFSALHTKAPCMAESSTREGIEEKIKKEGWKDDGQVEKRVREVLADEFVPEERPTAAFDNLCFAQRISISKAEERQKEERVRTDVLNRLYAAMGSKT</sequence>
<feature type="region of interest" description="Disordered" evidence="1">
    <location>
        <begin position="800"/>
        <end position="854"/>
    </location>
</feature>
<accession>A0A0G4HA27</accession>
<feature type="region of interest" description="Disordered" evidence="1">
    <location>
        <begin position="192"/>
        <end position="217"/>
    </location>
</feature>
<feature type="compositionally biased region" description="Basic and acidic residues" evidence="1">
    <location>
        <begin position="202"/>
        <end position="217"/>
    </location>
</feature>
<feature type="region of interest" description="Disordered" evidence="1">
    <location>
        <begin position="1048"/>
        <end position="1069"/>
    </location>
</feature>
<feature type="compositionally biased region" description="Basic residues" evidence="1">
    <location>
        <begin position="1059"/>
        <end position="1068"/>
    </location>
</feature>
<protein>
    <submittedName>
        <fullName evidence="2">Uncharacterized protein</fullName>
    </submittedName>
</protein>